<evidence type="ECO:0000259" key="11">
    <source>
        <dbReference type="PROSITE" id="PS51917"/>
    </source>
</evidence>
<reference evidence="12" key="1">
    <citation type="submission" date="2021-12" db="EMBL/GenBank/DDBJ databases">
        <authorList>
            <person name="Martin H S."/>
        </authorList>
    </citation>
    <scope>NUCLEOTIDE SEQUENCE</scope>
</reference>
<evidence type="ECO:0000256" key="4">
    <source>
        <dbReference type="ARBA" id="ARBA00022490"/>
    </source>
</evidence>
<evidence type="ECO:0000313" key="13">
    <source>
        <dbReference type="Proteomes" id="UP000838878"/>
    </source>
</evidence>
<organism evidence="12 13">
    <name type="scientific">Brenthis ino</name>
    <name type="common">lesser marbled fritillary</name>
    <dbReference type="NCBI Taxonomy" id="405034"/>
    <lineage>
        <taxon>Eukaryota</taxon>
        <taxon>Metazoa</taxon>
        <taxon>Ecdysozoa</taxon>
        <taxon>Arthropoda</taxon>
        <taxon>Hexapoda</taxon>
        <taxon>Insecta</taxon>
        <taxon>Pterygota</taxon>
        <taxon>Neoptera</taxon>
        <taxon>Endopterygota</taxon>
        <taxon>Lepidoptera</taxon>
        <taxon>Glossata</taxon>
        <taxon>Ditrysia</taxon>
        <taxon>Papilionoidea</taxon>
        <taxon>Nymphalidae</taxon>
        <taxon>Heliconiinae</taxon>
        <taxon>Argynnini</taxon>
        <taxon>Brenthis</taxon>
    </lineage>
</organism>
<accession>A0A8J9UVV3</accession>
<feature type="region of interest" description="Disordered" evidence="9">
    <location>
        <begin position="95"/>
        <end position="120"/>
    </location>
</feature>
<dbReference type="Gene3D" id="2.30.29.70">
    <property type="entry name" value="Proteasomal ubiquitin receptor Rpn13/ADRM1"/>
    <property type="match status" value="1"/>
</dbReference>
<sequence>MTLKGRMVHPDKRKGLLYVYQGEDSLMHFCWKDRTTGEVEDDLLIFPDDCEFVRVNECTTGRVYVLKFKSFSKKYFFWMQEPKTDKDDDYCRRINEALNNPPTSGGRGGGGSGGQDGELQNLLNNMSQQQLMQLFGGVGQIGGLSSLLGTMGNNSSGTTGTRPSGNSGSSSRGGSAPRTTSAEAARTPARPRYAPAPTATPPNTATAAAPGAPGAAGGQIFLSDLQRYFSGLGNAPAEGECAAGGSAAPRVDLGAALAAPEVVSTASEPPHAQRLAPHLPQAPQDDVRTTLLSPQFAQAANQFSSALTSGQMGPVMSQFGLPSEVTSAANTGDMQAFFKALESASSGSDASKSQDDKKKDKPQDDKNDKKDGDGGMSLD</sequence>
<dbReference type="GO" id="GO:0061133">
    <property type="term" value="F:endopeptidase activator activity"/>
    <property type="evidence" value="ECO:0007669"/>
    <property type="project" value="TreeGrafter"/>
</dbReference>
<proteinExistence type="inferred from homology"/>
<name>A0A8J9UVV3_9NEOP</name>
<gene>
    <name evidence="12" type="ORF">BINO364_LOCUS12749</name>
</gene>
<dbReference type="GO" id="GO:0005737">
    <property type="term" value="C:cytoplasm"/>
    <property type="evidence" value="ECO:0007669"/>
    <property type="project" value="UniProtKB-SubCell"/>
</dbReference>
<keyword evidence="6" id="KW-0539">Nucleus</keyword>
<evidence type="ECO:0000313" key="12">
    <source>
        <dbReference type="EMBL" id="CAH0727401.1"/>
    </source>
</evidence>
<dbReference type="InterPro" id="IPR044867">
    <property type="entry name" value="DEUBAD_dom"/>
</dbReference>
<evidence type="ECO:0000256" key="2">
    <source>
        <dbReference type="ARBA" id="ARBA00004496"/>
    </source>
</evidence>
<dbReference type="CDD" id="cd13314">
    <property type="entry name" value="PH_Rpn13"/>
    <property type="match status" value="1"/>
</dbReference>
<dbReference type="PANTHER" id="PTHR12225">
    <property type="entry name" value="ADHESION REGULATING MOLECULE 1 110 KDA CELL MEMBRANE GLYCOPROTEIN"/>
    <property type="match status" value="1"/>
</dbReference>
<comment type="function">
    <text evidence="7">May function as a proteasomal ubiquitin receptor. May promote the deubiquitinating activity associated with the 26S proteasome.</text>
</comment>
<feature type="non-terminal residue" evidence="12">
    <location>
        <position position="379"/>
    </location>
</feature>
<dbReference type="GO" id="GO:0008541">
    <property type="term" value="C:proteasome regulatory particle, lid subcomplex"/>
    <property type="evidence" value="ECO:0007669"/>
    <property type="project" value="TreeGrafter"/>
</dbReference>
<feature type="region of interest" description="Disordered" evidence="9">
    <location>
        <begin position="149"/>
        <end position="213"/>
    </location>
</feature>
<dbReference type="InterPro" id="IPR038108">
    <property type="entry name" value="RPN13_DEUBAD_sf"/>
</dbReference>
<dbReference type="PANTHER" id="PTHR12225:SF0">
    <property type="entry name" value="PROTEASOMAL UBIQUITIN RECEPTOR ADRM1"/>
    <property type="match status" value="1"/>
</dbReference>
<evidence type="ECO:0000256" key="9">
    <source>
        <dbReference type="SAM" id="MobiDB-lite"/>
    </source>
</evidence>
<feature type="region of interest" description="Disordered" evidence="9">
    <location>
        <begin position="340"/>
        <end position="379"/>
    </location>
</feature>
<dbReference type="PROSITE" id="PS51917">
    <property type="entry name" value="PRU"/>
    <property type="match status" value="1"/>
</dbReference>
<evidence type="ECO:0000256" key="6">
    <source>
        <dbReference type="ARBA" id="ARBA00023242"/>
    </source>
</evidence>
<dbReference type="PROSITE" id="PS51916">
    <property type="entry name" value="DEUBAD"/>
    <property type="match status" value="1"/>
</dbReference>
<dbReference type="Pfam" id="PF16550">
    <property type="entry name" value="RPN13_C"/>
    <property type="match status" value="1"/>
</dbReference>
<keyword evidence="4" id="KW-0963">Cytoplasm</keyword>
<feature type="domain" description="Pru" evidence="11">
    <location>
        <begin position="1"/>
        <end position="101"/>
    </location>
</feature>
<dbReference type="FunFam" id="2.30.29.70:FF:000001">
    <property type="entry name" value="Proteasomal ubiquitin receptor ADRM1"/>
    <property type="match status" value="1"/>
</dbReference>
<feature type="compositionally biased region" description="Gly residues" evidence="9">
    <location>
        <begin position="105"/>
        <end position="116"/>
    </location>
</feature>
<comment type="similarity">
    <text evidence="3">Belongs to the ADRM1 family.</text>
</comment>
<evidence type="ECO:0000256" key="8">
    <source>
        <dbReference type="ARBA" id="ARBA00070663"/>
    </source>
</evidence>
<evidence type="ECO:0000256" key="3">
    <source>
        <dbReference type="ARBA" id="ARBA00009216"/>
    </source>
</evidence>
<dbReference type="GO" id="GO:0070628">
    <property type="term" value="F:proteasome binding"/>
    <property type="evidence" value="ECO:0007669"/>
    <property type="project" value="TreeGrafter"/>
</dbReference>
<dbReference type="Proteomes" id="UP000838878">
    <property type="component" value="Chromosome 6"/>
</dbReference>
<dbReference type="Gene3D" id="1.10.2020.20">
    <property type="match status" value="1"/>
</dbReference>
<dbReference type="AlphaFoldDB" id="A0A8J9UVV3"/>
<keyword evidence="13" id="KW-1185">Reference proteome</keyword>
<dbReference type="InterPro" id="IPR032368">
    <property type="entry name" value="RPN13_DEUBAD"/>
</dbReference>
<comment type="subcellular location">
    <subcellularLocation>
        <location evidence="2">Cytoplasm</location>
    </subcellularLocation>
    <subcellularLocation>
        <location evidence="1">Nucleus</location>
    </subcellularLocation>
</comment>
<evidence type="ECO:0000256" key="7">
    <source>
        <dbReference type="ARBA" id="ARBA00054744"/>
    </source>
</evidence>
<dbReference type="OrthoDB" id="340431at2759"/>
<evidence type="ECO:0000256" key="1">
    <source>
        <dbReference type="ARBA" id="ARBA00004123"/>
    </source>
</evidence>
<dbReference type="InterPro" id="IPR038633">
    <property type="entry name" value="Rpn13/ADRM1_Pru_sf"/>
</dbReference>
<dbReference type="InterPro" id="IPR006773">
    <property type="entry name" value="Rpn13/ADRM1"/>
</dbReference>
<dbReference type="GO" id="GO:0005634">
    <property type="term" value="C:nucleus"/>
    <property type="evidence" value="ECO:0007669"/>
    <property type="project" value="UniProtKB-SubCell"/>
</dbReference>
<dbReference type="EMBL" id="OV170226">
    <property type="protein sequence ID" value="CAH0727401.1"/>
    <property type="molecule type" value="Genomic_DNA"/>
</dbReference>
<feature type="domain" description="DEUBAD" evidence="10">
    <location>
        <begin position="244"/>
        <end position="351"/>
    </location>
</feature>
<evidence type="ECO:0000256" key="5">
    <source>
        <dbReference type="ARBA" id="ARBA00022942"/>
    </source>
</evidence>
<dbReference type="InterPro" id="IPR044868">
    <property type="entry name" value="Rpn13/ADRM1_Pru"/>
</dbReference>
<protein>
    <recommendedName>
        <fullName evidence="8">Proteasomal ubiquitin receptor ADRM1 homolog</fullName>
    </recommendedName>
</protein>
<evidence type="ECO:0000259" key="10">
    <source>
        <dbReference type="PROSITE" id="PS51916"/>
    </source>
</evidence>
<feature type="compositionally biased region" description="Basic and acidic residues" evidence="9">
    <location>
        <begin position="352"/>
        <end position="373"/>
    </location>
</feature>
<dbReference type="Pfam" id="PF04683">
    <property type="entry name" value="Rpn13_ADRM1_Pru"/>
    <property type="match status" value="1"/>
</dbReference>
<keyword evidence="5" id="KW-0647">Proteasome</keyword>